<dbReference type="RefSeq" id="WP_256608418.1">
    <property type="nucleotide sequence ID" value="NZ_JANIBL010000077.1"/>
</dbReference>
<name>A0ABT1TXT5_9GAMM</name>
<gene>
    <name evidence="2" type="ORF">NP589_19235</name>
</gene>
<keyword evidence="3" id="KW-1185">Reference proteome</keyword>
<reference evidence="2 3" key="1">
    <citation type="submission" date="2022-07" db="EMBL/GenBank/DDBJ databases">
        <title>Methylomonas rivi sp. nov., Methylomonas rosea sp. nov., Methylomonas aureus sp. nov. and Methylomonas subterranea sp. nov., four novel methanotrophs isolated from a freshwater creek and the deep terrestrial subsurface.</title>
        <authorList>
            <person name="Abin C."/>
            <person name="Sankaranarayanan K."/>
            <person name="Garner C."/>
            <person name="Sindelar R."/>
            <person name="Kotary K."/>
            <person name="Garner R."/>
            <person name="Barclay S."/>
            <person name="Lawson P."/>
            <person name="Krumholz L."/>
        </authorList>
    </citation>
    <scope>NUCLEOTIDE SEQUENCE [LARGE SCALE GENOMIC DNA]</scope>
    <source>
        <strain evidence="2 3">WSC-7</strain>
    </source>
</reference>
<evidence type="ECO:0000256" key="1">
    <source>
        <dbReference type="SAM" id="SignalP"/>
    </source>
</evidence>
<evidence type="ECO:0000313" key="3">
    <source>
        <dbReference type="Proteomes" id="UP001524570"/>
    </source>
</evidence>
<keyword evidence="1" id="KW-0732">Signal</keyword>
<sequence length="88" mass="10041">MKRVNNTIKLVIFAVLSMGLTSAAIAEHHESAKLKAQLQTEDEAEVELYDYHSGVTYTGTLQRFMFHRHLENVVEEPEDKHSESAQIK</sequence>
<accession>A0ABT1TXT5</accession>
<evidence type="ECO:0000313" key="2">
    <source>
        <dbReference type="EMBL" id="MCQ8119564.1"/>
    </source>
</evidence>
<feature type="signal peptide" evidence="1">
    <location>
        <begin position="1"/>
        <end position="26"/>
    </location>
</feature>
<feature type="chain" id="PRO_5047254349" evidence="1">
    <location>
        <begin position="27"/>
        <end position="88"/>
    </location>
</feature>
<dbReference type="EMBL" id="JANIBL010000077">
    <property type="protein sequence ID" value="MCQ8119564.1"/>
    <property type="molecule type" value="Genomic_DNA"/>
</dbReference>
<organism evidence="2 3">
    <name type="scientific">Methylomonas rosea</name>
    <dbReference type="NCBI Taxonomy" id="2952227"/>
    <lineage>
        <taxon>Bacteria</taxon>
        <taxon>Pseudomonadati</taxon>
        <taxon>Pseudomonadota</taxon>
        <taxon>Gammaproteobacteria</taxon>
        <taxon>Methylococcales</taxon>
        <taxon>Methylococcaceae</taxon>
        <taxon>Methylomonas</taxon>
    </lineage>
</organism>
<proteinExistence type="predicted"/>
<comment type="caution">
    <text evidence="2">The sequence shown here is derived from an EMBL/GenBank/DDBJ whole genome shotgun (WGS) entry which is preliminary data.</text>
</comment>
<dbReference type="Proteomes" id="UP001524570">
    <property type="component" value="Unassembled WGS sequence"/>
</dbReference>
<protein>
    <submittedName>
        <fullName evidence="2">Uncharacterized protein</fullName>
    </submittedName>
</protein>